<dbReference type="InterPro" id="IPR022409">
    <property type="entry name" value="PKD/Chitinase_dom"/>
</dbReference>
<dbReference type="SUPFAM" id="SSF49299">
    <property type="entry name" value="PKD domain"/>
    <property type="match status" value="1"/>
</dbReference>
<dbReference type="InterPro" id="IPR013783">
    <property type="entry name" value="Ig-like_fold"/>
</dbReference>
<evidence type="ECO:0000313" key="7">
    <source>
        <dbReference type="EMBL" id="SDX49061.1"/>
    </source>
</evidence>
<keyword evidence="4" id="KW-0732">Signal</keyword>
<dbReference type="Proteomes" id="UP000198816">
    <property type="component" value="Unassembled WGS sequence"/>
</dbReference>
<dbReference type="OrthoDB" id="9790784at2"/>
<evidence type="ECO:0000256" key="2">
    <source>
        <dbReference type="ARBA" id="ARBA00023004"/>
    </source>
</evidence>
<dbReference type="CDD" id="cd00146">
    <property type="entry name" value="PKD"/>
    <property type="match status" value="1"/>
</dbReference>
<dbReference type="AlphaFoldDB" id="A0A1H3C4N0"/>
<dbReference type="Pfam" id="PF18911">
    <property type="entry name" value="PKD_4"/>
    <property type="match status" value="1"/>
</dbReference>
<evidence type="ECO:0000259" key="6">
    <source>
        <dbReference type="PROSITE" id="PS51007"/>
    </source>
</evidence>
<dbReference type="GO" id="GO:0009055">
    <property type="term" value="F:electron transfer activity"/>
    <property type="evidence" value="ECO:0007669"/>
    <property type="project" value="InterPro"/>
</dbReference>
<dbReference type="InterPro" id="IPR035986">
    <property type="entry name" value="PKD_dom_sf"/>
</dbReference>
<evidence type="ECO:0000259" key="5">
    <source>
        <dbReference type="PROSITE" id="PS50093"/>
    </source>
</evidence>
<feature type="chain" id="PRO_5011627463" evidence="4">
    <location>
        <begin position="31"/>
        <end position="349"/>
    </location>
</feature>
<feature type="domain" description="Cytochrome c" evidence="6">
    <location>
        <begin position="39"/>
        <end position="197"/>
    </location>
</feature>
<evidence type="ECO:0000256" key="1">
    <source>
        <dbReference type="ARBA" id="ARBA00022723"/>
    </source>
</evidence>
<evidence type="ECO:0000256" key="3">
    <source>
        <dbReference type="PROSITE-ProRule" id="PRU00433"/>
    </source>
</evidence>
<name>A0A1H3C4N0_THIRO</name>
<dbReference type="InterPro" id="IPR009056">
    <property type="entry name" value="Cyt_c-like_dom"/>
</dbReference>
<dbReference type="SMART" id="SM00089">
    <property type="entry name" value="PKD"/>
    <property type="match status" value="1"/>
</dbReference>
<gene>
    <name evidence="7" type="ORF">SAMN05421783_13017</name>
</gene>
<dbReference type="PROSITE" id="PS51007">
    <property type="entry name" value="CYTC"/>
    <property type="match status" value="1"/>
</dbReference>
<reference evidence="8" key="1">
    <citation type="submission" date="2016-10" db="EMBL/GenBank/DDBJ databases">
        <authorList>
            <person name="Varghese N."/>
            <person name="Submissions S."/>
        </authorList>
    </citation>
    <scope>NUCLEOTIDE SEQUENCE [LARGE SCALE GENOMIC DNA]</scope>
    <source>
        <strain evidence="8">DSM 217</strain>
    </source>
</reference>
<keyword evidence="8" id="KW-1185">Reference proteome</keyword>
<proteinExistence type="predicted"/>
<keyword evidence="1 3" id="KW-0479">Metal-binding</keyword>
<sequence length="349" mass="36347">MSYTPSSLPRTLASALLTAAVLAAFSPVQAKNSYLKTWQDFYAGSTTDNASCAICHGTGNTNLNAYGKDLCVAFGGSVPANIVPALDAIEESDSDGDPTASTNLAEIDANAQPGWTEGAVNQIYAADVKNCSLAIGDPISVPASVPLPYDPPIDGMPVADPNGPYAGNVNVPITFDGSGSYDSDETNVIVSYLWDFGDGTEVYTEASTVEHTYTLPDTYIVRLTVTDDESDTNTNPTIATISGNAVLDLDIAAFKVTKSASVGKPISISLSVENPGTVLGQALATVVGTQNGFDVYKWSLNVYDYNGRGTTSFTFPTYKATASGTINWAATIADVAPDPDLATAVTTVK</sequence>
<dbReference type="GO" id="GO:0020037">
    <property type="term" value="F:heme binding"/>
    <property type="evidence" value="ECO:0007669"/>
    <property type="project" value="InterPro"/>
</dbReference>
<dbReference type="EMBL" id="FNNZ01000030">
    <property type="protein sequence ID" value="SDX49061.1"/>
    <property type="molecule type" value="Genomic_DNA"/>
</dbReference>
<accession>A0A1H3C4N0</accession>
<dbReference type="PROSITE" id="PS50093">
    <property type="entry name" value="PKD"/>
    <property type="match status" value="1"/>
</dbReference>
<keyword evidence="3" id="KW-0349">Heme</keyword>
<protein>
    <submittedName>
        <fullName evidence="7">PKD domain-containing protein</fullName>
    </submittedName>
</protein>
<organism evidence="7 8">
    <name type="scientific">Thiocapsa roseopersicina</name>
    <dbReference type="NCBI Taxonomy" id="1058"/>
    <lineage>
        <taxon>Bacteria</taxon>
        <taxon>Pseudomonadati</taxon>
        <taxon>Pseudomonadota</taxon>
        <taxon>Gammaproteobacteria</taxon>
        <taxon>Chromatiales</taxon>
        <taxon>Chromatiaceae</taxon>
        <taxon>Thiocapsa</taxon>
    </lineage>
</organism>
<evidence type="ECO:0000256" key="4">
    <source>
        <dbReference type="SAM" id="SignalP"/>
    </source>
</evidence>
<keyword evidence="2 3" id="KW-0408">Iron</keyword>
<feature type="signal peptide" evidence="4">
    <location>
        <begin position="1"/>
        <end position="30"/>
    </location>
</feature>
<dbReference type="InterPro" id="IPR000601">
    <property type="entry name" value="PKD_dom"/>
</dbReference>
<feature type="domain" description="PKD" evidence="5">
    <location>
        <begin position="156"/>
        <end position="234"/>
    </location>
</feature>
<evidence type="ECO:0000313" key="8">
    <source>
        <dbReference type="Proteomes" id="UP000198816"/>
    </source>
</evidence>
<dbReference type="Gene3D" id="2.60.40.10">
    <property type="entry name" value="Immunoglobulins"/>
    <property type="match status" value="1"/>
</dbReference>
<dbReference type="STRING" id="1058.SAMN05421783_13017"/>
<dbReference type="GO" id="GO:0046872">
    <property type="term" value="F:metal ion binding"/>
    <property type="evidence" value="ECO:0007669"/>
    <property type="project" value="UniProtKB-KW"/>
</dbReference>
<dbReference type="RefSeq" id="WP_093037253.1">
    <property type="nucleotide sequence ID" value="NZ_FNNZ01000030.1"/>
</dbReference>